<comment type="similarity">
    <text evidence="1">Belongs to the ACBP family.</text>
</comment>
<dbReference type="PROSITE" id="PS51228">
    <property type="entry name" value="ACB_2"/>
    <property type="match status" value="1"/>
</dbReference>
<dbReference type="EMBL" id="HBIA01014382">
    <property type="protein sequence ID" value="CAE0235408.1"/>
    <property type="molecule type" value="Transcribed_RNA"/>
</dbReference>
<dbReference type="SUPFAM" id="SSF47027">
    <property type="entry name" value="Acyl-CoA binding protein"/>
    <property type="match status" value="1"/>
</dbReference>
<dbReference type="Pfam" id="PF00887">
    <property type="entry name" value="ACBP"/>
    <property type="match status" value="1"/>
</dbReference>
<accession>A0A7S3CTR9</accession>
<organism evidence="4">
    <name type="scientific">Strombidium rassoulzadegani</name>
    <dbReference type="NCBI Taxonomy" id="1082188"/>
    <lineage>
        <taxon>Eukaryota</taxon>
        <taxon>Sar</taxon>
        <taxon>Alveolata</taxon>
        <taxon>Ciliophora</taxon>
        <taxon>Intramacronucleata</taxon>
        <taxon>Spirotrichea</taxon>
        <taxon>Oligotrichia</taxon>
        <taxon>Strombidiidae</taxon>
        <taxon>Strombidium</taxon>
    </lineage>
</organism>
<evidence type="ECO:0000256" key="2">
    <source>
        <dbReference type="ARBA" id="ARBA00023121"/>
    </source>
</evidence>
<dbReference type="EMBL" id="HBIA01014383">
    <property type="protein sequence ID" value="CAE0235409.1"/>
    <property type="molecule type" value="Transcribed_RNA"/>
</dbReference>
<keyword evidence="2" id="KW-0446">Lipid-binding</keyword>
<dbReference type="PRINTS" id="PR00689">
    <property type="entry name" value="ACOABINDINGP"/>
</dbReference>
<name>A0A7S3CTR9_9SPIT</name>
<gene>
    <name evidence="4" type="ORF">SRAS04492_LOCUS7215</name>
    <name evidence="5" type="ORF">SRAS04492_LOCUS7216</name>
</gene>
<evidence type="ECO:0000259" key="3">
    <source>
        <dbReference type="PROSITE" id="PS51228"/>
    </source>
</evidence>
<dbReference type="PANTHER" id="PTHR23310">
    <property type="entry name" value="ACYL-COA-BINDING PROTEIN, ACBP"/>
    <property type="match status" value="1"/>
</dbReference>
<proteinExistence type="inferred from homology"/>
<reference evidence="4" key="1">
    <citation type="submission" date="2021-01" db="EMBL/GenBank/DDBJ databases">
        <authorList>
            <person name="Corre E."/>
            <person name="Pelletier E."/>
            <person name="Niang G."/>
            <person name="Scheremetjew M."/>
            <person name="Finn R."/>
            <person name="Kale V."/>
            <person name="Holt S."/>
            <person name="Cochrane G."/>
            <person name="Meng A."/>
            <person name="Brown T."/>
            <person name="Cohen L."/>
        </authorList>
    </citation>
    <scope>NUCLEOTIDE SEQUENCE</scope>
    <source>
        <strain evidence="4">Ras09</strain>
    </source>
</reference>
<dbReference type="PANTHER" id="PTHR23310:SF62">
    <property type="entry name" value="ACYL-COA BINDING PROTEIN 1, ISOFORM A"/>
    <property type="match status" value="1"/>
</dbReference>
<evidence type="ECO:0000313" key="5">
    <source>
        <dbReference type="EMBL" id="CAE0235409.1"/>
    </source>
</evidence>
<dbReference type="InterPro" id="IPR035984">
    <property type="entry name" value="Acyl-CoA-binding_sf"/>
</dbReference>
<evidence type="ECO:0000256" key="1">
    <source>
        <dbReference type="ARBA" id="ARBA00005567"/>
    </source>
</evidence>
<dbReference type="GO" id="GO:0000062">
    <property type="term" value="F:fatty-acyl-CoA binding"/>
    <property type="evidence" value="ECO:0007669"/>
    <property type="project" value="InterPro"/>
</dbReference>
<dbReference type="AlphaFoldDB" id="A0A7S3CTR9"/>
<dbReference type="Gene3D" id="1.20.80.10">
    <property type="match status" value="1"/>
</dbReference>
<feature type="domain" description="ACB" evidence="3">
    <location>
        <begin position="133"/>
        <end position="229"/>
    </location>
</feature>
<dbReference type="InterPro" id="IPR000582">
    <property type="entry name" value="Acyl-CoA-binding_protein"/>
</dbReference>
<evidence type="ECO:0000313" key="4">
    <source>
        <dbReference type="EMBL" id="CAE0235408.1"/>
    </source>
</evidence>
<protein>
    <recommendedName>
        <fullName evidence="3">ACB domain-containing protein</fullName>
    </recommendedName>
</protein>
<dbReference type="InterPro" id="IPR014352">
    <property type="entry name" value="FERM/acyl-CoA-bd_prot_sf"/>
</dbReference>
<dbReference type="GO" id="GO:0006631">
    <property type="term" value="P:fatty acid metabolic process"/>
    <property type="evidence" value="ECO:0007669"/>
    <property type="project" value="TreeGrafter"/>
</dbReference>
<sequence length="229" mass="25901">MLNLRSLVNPSQSLIYVPDCGPFYFDDCYVVYRDHTNLMNLDNTGNNFSGLKKISRIGNYNDMGISRDQLGKQKQVIPSNEGVPAYIPSNAVLSFVGGDSSPPSEPISKAASIPMDEWLALHEKSKGVVMELLAEKFNKAHDMADEIIGDDINNKHFKDLADVDYFTLWALYQQATVGDIKKGRPNRITMIWKDTRKWDAWSALKGTTKEMAMRKYIALVEDLLDIKFK</sequence>